<dbReference type="InterPro" id="IPR014821">
    <property type="entry name" value="Ins145_P3_rcpt"/>
</dbReference>
<keyword evidence="3" id="KW-1185">Reference proteome</keyword>
<protein>
    <submittedName>
        <fullName evidence="2">Inositol 1,4,5-trisphosphate receptor type 1</fullName>
    </submittedName>
</protein>
<comment type="caution">
    <text evidence="2">The sequence shown here is derived from an EMBL/GenBank/DDBJ whole genome shotgun (WGS) entry which is preliminary data.</text>
</comment>
<dbReference type="Pfam" id="PF08709">
    <property type="entry name" value="Ins145_P3_rec"/>
    <property type="match status" value="1"/>
</dbReference>
<reference evidence="2 3" key="1">
    <citation type="submission" date="2018-10" db="EMBL/GenBank/DDBJ databases">
        <title>Genome assembly for a Yunnan-Guizhou Plateau 3E fish, Anabarilius grahami (Regan), and its evolutionary and genetic applications.</title>
        <authorList>
            <person name="Jiang W."/>
        </authorList>
    </citation>
    <scope>NUCLEOTIDE SEQUENCE [LARGE SCALE GENOMIC DNA]</scope>
    <source>
        <strain evidence="2">AG-KIZ</strain>
        <tissue evidence="2">Muscle</tissue>
    </source>
</reference>
<name>A0A3N0XG20_ANAGA</name>
<dbReference type="AlphaFoldDB" id="A0A3N0XG20"/>
<evidence type="ECO:0000313" key="2">
    <source>
        <dbReference type="EMBL" id="ROI16280.1"/>
    </source>
</evidence>
<gene>
    <name evidence="2" type="ORF">DPX16_12398</name>
</gene>
<keyword evidence="2" id="KW-0675">Receptor</keyword>
<feature type="domain" description="Inositol 1,4,5-trisphosphate/ryanodine receptor" evidence="1">
    <location>
        <begin position="77"/>
        <end position="114"/>
    </location>
</feature>
<dbReference type="EMBL" id="RJVU01075544">
    <property type="protein sequence ID" value="ROI16280.1"/>
    <property type="molecule type" value="Genomic_DNA"/>
</dbReference>
<proteinExistence type="predicted"/>
<sequence length="145" mass="15922">MKAFDELIDVVAAHREVEQNVGQNVQFPPHRGHLLPVCGGVHQWIYQHFRGWDNEPPGLQLGTGNQKGHNGDVMRTGSRGACVAASVSLVDDRCVVQPESGDLNNPPKKFRGFKHKQIISFREDSALARSASDSLNENARIGDNA</sequence>
<dbReference type="Proteomes" id="UP000281406">
    <property type="component" value="Unassembled WGS sequence"/>
</dbReference>
<dbReference type="OrthoDB" id="8762487at2759"/>
<evidence type="ECO:0000259" key="1">
    <source>
        <dbReference type="Pfam" id="PF08709"/>
    </source>
</evidence>
<accession>A0A3N0XG20</accession>
<organism evidence="2 3">
    <name type="scientific">Anabarilius grahami</name>
    <name type="common">Kanglang fish</name>
    <name type="synonym">Barilius grahami</name>
    <dbReference type="NCBI Taxonomy" id="495550"/>
    <lineage>
        <taxon>Eukaryota</taxon>
        <taxon>Metazoa</taxon>
        <taxon>Chordata</taxon>
        <taxon>Craniata</taxon>
        <taxon>Vertebrata</taxon>
        <taxon>Euteleostomi</taxon>
        <taxon>Actinopterygii</taxon>
        <taxon>Neopterygii</taxon>
        <taxon>Teleostei</taxon>
        <taxon>Ostariophysi</taxon>
        <taxon>Cypriniformes</taxon>
        <taxon>Xenocyprididae</taxon>
        <taxon>Xenocypridinae</taxon>
        <taxon>Xenocypridinae incertae sedis</taxon>
        <taxon>Anabarilius</taxon>
    </lineage>
</organism>
<evidence type="ECO:0000313" key="3">
    <source>
        <dbReference type="Proteomes" id="UP000281406"/>
    </source>
</evidence>